<feature type="repeat" description="PPR" evidence="3">
    <location>
        <begin position="673"/>
        <end position="707"/>
    </location>
</feature>
<keyword evidence="4" id="KW-1185">Reference proteome</keyword>
<feature type="repeat" description="PPR" evidence="3">
    <location>
        <begin position="813"/>
        <end position="847"/>
    </location>
</feature>
<dbReference type="FunCoup" id="A0A2I4DQJ5">
    <property type="interactions" value="1249"/>
</dbReference>
<feature type="repeat" description="PPR" evidence="3">
    <location>
        <begin position="638"/>
        <end position="672"/>
    </location>
</feature>
<evidence type="ECO:0000256" key="2">
    <source>
        <dbReference type="ARBA" id="ARBA00022737"/>
    </source>
</evidence>
<evidence type="ECO:0000313" key="4">
    <source>
        <dbReference type="Proteomes" id="UP000235220"/>
    </source>
</evidence>
<feature type="repeat" description="PPR" evidence="3">
    <location>
        <begin position="250"/>
        <end position="280"/>
    </location>
</feature>
<proteinExistence type="inferred from homology"/>
<dbReference type="KEGG" id="jre:108982481"/>
<feature type="repeat" description="PPR" evidence="3">
    <location>
        <begin position="708"/>
        <end position="742"/>
    </location>
</feature>
<feature type="repeat" description="PPR" evidence="3">
    <location>
        <begin position="533"/>
        <end position="567"/>
    </location>
</feature>
<dbReference type="InParanoid" id="A0A2I4DQJ5"/>
<feature type="repeat" description="PPR" evidence="3">
    <location>
        <begin position="848"/>
        <end position="882"/>
    </location>
</feature>
<reference evidence="5" key="1">
    <citation type="submission" date="2025-08" db="UniProtKB">
        <authorList>
            <consortium name="RefSeq"/>
        </authorList>
    </citation>
    <scope>IDENTIFICATION</scope>
    <source>
        <tissue evidence="5">Leaves</tissue>
    </source>
</reference>
<dbReference type="GeneID" id="108982481"/>
<evidence type="ECO:0000256" key="3">
    <source>
        <dbReference type="PROSITE-ProRule" id="PRU00708"/>
    </source>
</evidence>
<name>A0A2I4DQJ5_JUGRE</name>
<evidence type="ECO:0000256" key="1">
    <source>
        <dbReference type="ARBA" id="ARBA00007626"/>
    </source>
</evidence>
<feature type="repeat" description="PPR" evidence="3">
    <location>
        <begin position="603"/>
        <end position="637"/>
    </location>
</feature>
<dbReference type="PROSITE" id="PS51375">
    <property type="entry name" value="PPR"/>
    <property type="match status" value="16"/>
</dbReference>
<feature type="repeat" description="PPR" evidence="3">
    <location>
        <begin position="918"/>
        <end position="952"/>
    </location>
</feature>
<dbReference type="Gene3D" id="1.25.40.10">
    <property type="entry name" value="Tetratricopeptide repeat domain"/>
    <property type="match status" value="8"/>
</dbReference>
<feature type="repeat" description="PPR" evidence="3">
    <location>
        <begin position="743"/>
        <end position="777"/>
    </location>
</feature>
<dbReference type="OrthoDB" id="185373at2759"/>
<feature type="repeat" description="PPR" evidence="3">
    <location>
        <begin position="568"/>
        <end position="602"/>
    </location>
</feature>
<accession>A0A2I4DQJ5</accession>
<feature type="repeat" description="PPR" evidence="3">
    <location>
        <begin position="215"/>
        <end position="249"/>
    </location>
</feature>
<dbReference type="PANTHER" id="PTHR47932:SF44">
    <property type="entry name" value="MIOREX COMPLEX COMPONENT 1"/>
    <property type="match status" value="1"/>
</dbReference>
<dbReference type="InterPro" id="IPR011990">
    <property type="entry name" value="TPR-like_helical_dom_sf"/>
</dbReference>
<dbReference type="AlphaFoldDB" id="A0A2I4DQJ5"/>
<dbReference type="Proteomes" id="UP000235220">
    <property type="component" value="Chromosome 7"/>
</dbReference>
<dbReference type="Pfam" id="PF01535">
    <property type="entry name" value="PPR"/>
    <property type="match status" value="3"/>
</dbReference>
<dbReference type="InterPro" id="IPR002885">
    <property type="entry name" value="PPR_rpt"/>
</dbReference>
<protein>
    <submittedName>
        <fullName evidence="5">Pentatricopeptide repeat-containing protein At1g52620-like</fullName>
    </submittedName>
</protein>
<dbReference type="RefSeq" id="XP_018809421.2">
    <property type="nucleotide sequence ID" value="XM_018953876.2"/>
</dbReference>
<organism evidence="4 5">
    <name type="scientific">Juglans regia</name>
    <name type="common">English walnut</name>
    <dbReference type="NCBI Taxonomy" id="51240"/>
    <lineage>
        <taxon>Eukaryota</taxon>
        <taxon>Viridiplantae</taxon>
        <taxon>Streptophyta</taxon>
        <taxon>Embryophyta</taxon>
        <taxon>Tracheophyta</taxon>
        <taxon>Spermatophyta</taxon>
        <taxon>Magnoliopsida</taxon>
        <taxon>eudicotyledons</taxon>
        <taxon>Gunneridae</taxon>
        <taxon>Pentapetalae</taxon>
        <taxon>rosids</taxon>
        <taxon>fabids</taxon>
        <taxon>Fagales</taxon>
        <taxon>Juglandaceae</taxon>
        <taxon>Juglans</taxon>
    </lineage>
</organism>
<sequence>MATRSVSCEPKTLYSVLHFLHKTHHQRLRPFSSHIPPLSDQPLPHLVNEISRILGDHRNPHDDVELSLDTFSTHMSTNLVEQVLKRCKNLGFSARRFFLWAKTIPGLEHNFENYQILVDILGSSKQFAILWDFLIEIRKARCCEINPKIFWVVFKVYSGANLPEDAIRAFNRMVDFDIKPGVDDLDQLLYVLCKRKHVRQAQQFFDKVKSGLVLNAKTYTILMGGWGDICEPNEARKLFDEMLERGCKVDVSAYNSLLEALCKGGNVDEAYKMFREMDSVLKYWLLPSRTQTAPNSIMSKTLLSRIKPLHRPKPIYFSSSPFPCRPYVKLVQDCVQILKNHEQWEKSLEIHFAESQVLVSDIAHHVLDRIHDVELGLKFFDWASKRPYSCSLDGYAYSSLLRLLARFKVFSEIELVLKSLNLNELKLTPEALSAVIHAYADSGLVDKALEFYFMAGEMHECVPSVYACNSLLDVLVKHRRTEIAFQVYDEMLKNSCVDNYSTCIMVRCLSKEGKANEGKKLIENMWGEDCVPNVVFYNTLIDGYCKRGDIESASRLFKELKLKGFLPTSETYGAMIYGFCKEGNFEVIDRLLVEMKDRGLNINVQVYNNIIDAQNKHHHTVEAVTMMGRMIESGCEPDIITYNTLINGSCRERKVKEAEKLLEQALQRGLKPNKFTYTPLIHGYCRQGEYLRASDLLIKMMEEGEKPDLVSYGALMHGLVVTGQVDAALTMRDNMMERGVLPDAGIYNVLMSGLCRKGRLPDAKRLLAEMLDQNIQPDEFVYTTLVDGLIRNGDIEEAKQLFELAIEKGIDPGVVGYNAMIKGFCKFGMIKDAFSCLSRMRKGHHAPDVFTYTTLIDGYIKQNDLDGALRMFGLMLKQRWKPNVVTYTSLIMGFCSTGDSNRAEKTFREMQSCGLEPNVVTYSILIGRFCKECKLAKAASFFELMLMNKCVPNDVTFHYLVNGFANTPPSLIPKESNELQESSKSIFLDFFGMMMSDGWMQMTATYNSIIVCLCQHGMVKTALQLQDKMISKGFLVDSVSFTALLHGICLEGRSGEWKEIIACNLNEKELQTAVKYSLKLNQYASQGRTSEAPLIVQTLIEDKKSNDPRVEDPKPQ</sequence>
<dbReference type="PANTHER" id="PTHR47932">
    <property type="entry name" value="ATPASE EXPRESSION PROTEIN 3"/>
    <property type="match status" value="1"/>
</dbReference>
<feature type="repeat" description="PPR" evidence="3">
    <location>
        <begin position="1002"/>
        <end position="1036"/>
    </location>
</feature>
<evidence type="ECO:0000313" key="5">
    <source>
        <dbReference type="RefSeq" id="XP_018809421.2"/>
    </source>
</evidence>
<feature type="repeat" description="PPR" evidence="3">
    <location>
        <begin position="778"/>
        <end position="812"/>
    </location>
</feature>
<dbReference type="Pfam" id="PF13041">
    <property type="entry name" value="PPR_2"/>
    <property type="match status" value="7"/>
</dbReference>
<feature type="repeat" description="PPR" evidence="3">
    <location>
        <begin position="883"/>
        <end position="917"/>
    </location>
</feature>
<feature type="repeat" description="PPR" evidence="3">
    <location>
        <begin position="464"/>
        <end position="498"/>
    </location>
</feature>
<dbReference type="NCBIfam" id="TIGR00756">
    <property type="entry name" value="PPR"/>
    <property type="match status" value="17"/>
</dbReference>
<dbReference type="SUPFAM" id="SSF81901">
    <property type="entry name" value="HCP-like"/>
    <property type="match status" value="1"/>
</dbReference>
<comment type="similarity">
    <text evidence="1">Belongs to the PPR family. P subfamily.</text>
</comment>
<gene>
    <name evidence="5" type="primary">LOC108982481</name>
</gene>
<keyword evidence="2" id="KW-0677">Repeat</keyword>
<dbReference type="Pfam" id="PF12854">
    <property type="entry name" value="PPR_1"/>
    <property type="match status" value="1"/>
</dbReference>